<dbReference type="Proteomes" id="UP000637757">
    <property type="component" value="Unassembled WGS sequence"/>
</dbReference>
<feature type="non-terminal residue" evidence="1">
    <location>
        <position position="70"/>
    </location>
</feature>
<gene>
    <name evidence="1" type="ORF">IC227_03325</name>
</gene>
<dbReference type="AlphaFoldDB" id="A0A931F888"/>
<protein>
    <submittedName>
        <fullName evidence="1">Uncharacterized protein</fullName>
    </submittedName>
</protein>
<proteinExistence type="predicted"/>
<evidence type="ECO:0000313" key="1">
    <source>
        <dbReference type="EMBL" id="MBF8807584.1"/>
    </source>
</evidence>
<reference evidence="1" key="1">
    <citation type="submission" date="2020-09" db="EMBL/GenBank/DDBJ databases">
        <title>Genomic insights into the novelty and pathogenicity of a unique biofilm-forming Enterococcus sp. bacteria (Enterococcus lacertideformus) identified in reptiles.</title>
        <authorList>
            <person name="Agius J.E."/>
            <person name="Phalen D.N."/>
            <person name="Rose K."/>
            <person name="Eden J.-S."/>
        </authorList>
    </citation>
    <scope>NUCLEOTIDE SEQUENCE</scope>
    <source>
        <strain evidence="1">PHRS 0518</strain>
    </source>
</reference>
<keyword evidence="2" id="KW-1185">Reference proteome</keyword>
<comment type="caution">
    <text evidence="1">The sequence shown here is derived from an EMBL/GenBank/DDBJ whole genome shotgun (WGS) entry which is preliminary data.</text>
</comment>
<name>A0A931F888_9ENTE</name>
<sequence>MEKITSNTAVANNAIIAVKSVTISKCTQIPVGKSTVSGLKTGVSVSNQLISDLEQLVTCMKDQSDRFPKL</sequence>
<evidence type="ECO:0000313" key="2">
    <source>
        <dbReference type="Proteomes" id="UP000637757"/>
    </source>
</evidence>
<organism evidence="1 2">
    <name type="scientific">Enterococcus lacertideformus</name>
    <dbReference type="NCBI Taxonomy" id="2771493"/>
    <lineage>
        <taxon>Bacteria</taxon>
        <taxon>Bacillati</taxon>
        <taxon>Bacillota</taxon>
        <taxon>Bacilli</taxon>
        <taxon>Lactobacillales</taxon>
        <taxon>Enterococcaceae</taxon>
        <taxon>Enterococcus</taxon>
    </lineage>
</organism>
<dbReference type="EMBL" id="JADAKE010000009">
    <property type="protein sequence ID" value="MBF8807584.1"/>
    <property type="molecule type" value="Genomic_DNA"/>
</dbReference>
<accession>A0A931F888</accession>